<organism evidence="2 3">
    <name type="scientific">Marasmius crinis-equi</name>
    <dbReference type="NCBI Taxonomy" id="585013"/>
    <lineage>
        <taxon>Eukaryota</taxon>
        <taxon>Fungi</taxon>
        <taxon>Dikarya</taxon>
        <taxon>Basidiomycota</taxon>
        <taxon>Agaricomycotina</taxon>
        <taxon>Agaricomycetes</taxon>
        <taxon>Agaricomycetidae</taxon>
        <taxon>Agaricales</taxon>
        <taxon>Marasmiineae</taxon>
        <taxon>Marasmiaceae</taxon>
        <taxon>Marasmius</taxon>
    </lineage>
</organism>
<evidence type="ECO:0000313" key="2">
    <source>
        <dbReference type="EMBL" id="KAL0566424.1"/>
    </source>
</evidence>
<evidence type="ECO:0000259" key="1">
    <source>
        <dbReference type="Pfam" id="PF05368"/>
    </source>
</evidence>
<dbReference type="Proteomes" id="UP001465976">
    <property type="component" value="Unassembled WGS sequence"/>
</dbReference>
<evidence type="ECO:0000313" key="3">
    <source>
        <dbReference type="Proteomes" id="UP001465976"/>
    </source>
</evidence>
<name>A0ABR3EU41_9AGAR</name>
<feature type="domain" description="NmrA-like" evidence="1">
    <location>
        <begin position="6"/>
        <end position="93"/>
    </location>
</feature>
<dbReference type="PANTHER" id="PTHR48079:SF6">
    <property type="entry name" value="NAD(P)-BINDING DOMAIN-CONTAINING PROTEIN-RELATED"/>
    <property type="match status" value="1"/>
</dbReference>
<sequence length="351" mass="38069">MSSQPKTTVLVTGATGYIGGSVLNRLLTLPDAQSKYEFRAVVRNAEKAKKLADGFGVRPVIGSHSDKELMSKEAAEADVIVAMADCDDLDAATAINAGMKKRFEATGKRPILIHTSGTGVIVDNALGEYTSDFIWDDENVAQIAESIPPNALHRAPELKVFSADEEGYAKTYIVCPSIIYGAAHHPLVDAGIANSRTMIFKMLVSMAVKRGYGVTVGKGENVWANVHIDEVADLFVLLFTSILKDSNKIPHGKEGYFFAGADEHKNVQEYSEVAKTLFDLGKVKSAELTPLTGEEAKEFFGDYAALYLAALGGNARCVSNRAKKLGWRPKRTTKDFIGSIKDEIEYLVDAL</sequence>
<dbReference type="Pfam" id="PF05368">
    <property type="entry name" value="NmrA"/>
    <property type="match status" value="1"/>
</dbReference>
<reference evidence="2 3" key="1">
    <citation type="submission" date="2024-02" db="EMBL/GenBank/DDBJ databases">
        <title>A draft genome for the cacao thread blight pathogen Marasmius crinis-equi.</title>
        <authorList>
            <person name="Cohen S.P."/>
            <person name="Baruah I.K."/>
            <person name="Amoako-Attah I."/>
            <person name="Bukari Y."/>
            <person name="Meinhardt L.W."/>
            <person name="Bailey B.A."/>
        </authorList>
    </citation>
    <scope>NUCLEOTIDE SEQUENCE [LARGE SCALE GENOMIC DNA]</scope>
    <source>
        <strain evidence="2 3">GH-76</strain>
    </source>
</reference>
<dbReference type="Gene3D" id="3.40.50.720">
    <property type="entry name" value="NAD(P)-binding Rossmann-like Domain"/>
    <property type="match status" value="1"/>
</dbReference>
<dbReference type="SUPFAM" id="SSF51735">
    <property type="entry name" value="NAD(P)-binding Rossmann-fold domains"/>
    <property type="match status" value="1"/>
</dbReference>
<dbReference type="EMBL" id="JBAHYK010001902">
    <property type="protein sequence ID" value="KAL0566424.1"/>
    <property type="molecule type" value="Genomic_DNA"/>
</dbReference>
<dbReference type="PANTHER" id="PTHR48079">
    <property type="entry name" value="PROTEIN YEEZ"/>
    <property type="match status" value="1"/>
</dbReference>
<accession>A0ABR3EU41</accession>
<keyword evidence="3" id="KW-1185">Reference proteome</keyword>
<dbReference type="InterPro" id="IPR008030">
    <property type="entry name" value="NmrA-like"/>
</dbReference>
<proteinExistence type="predicted"/>
<dbReference type="InterPro" id="IPR051783">
    <property type="entry name" value="NAD(P)-dependent_oxidoreduct"/>
</dbReference>
<comment type="caution">
    <text evidence="2">The sequence shown here is derived from an EMBL/GenBank/DDBJ whole genome shotgun (WGS) entry which is preliminary data.</text>
</comment>
<protein>
    <recommendedName>
        <fullName evidence="1">NmrA-like domain-containing protein</fullName>
    </recommendedName>
</protein>
<gene>
    <name evidence="2" type="ORF">V5O48_015590</name>
</gene>
<dbReference type="InterPro" id="IPR036291">
    <property type="entry name" value="NAD(P)-bd_dom_sf"/>
</dbReference>